<keyword evidence="4" id="KW-0804">Transcription</keyword>
<feature type="transmembrane region" description="Helical" evidence="6">
    <location>
        <begin position="368"/>
        <end position="388"/>
    </location>
</feature>
<dbReference type="EMBL" id="DSUH01000067">
    <property type="protein sequence ID" value="HGU31830.1"/>
    <property type="molecule type" value="Genomic_DNA"/>
</dbReference>
<dbReference type="Gene3D" id="6.10.340.10">
    <property type="match status" value="1"/>
</dbReference>
<dbReference type="Gene3D" id="1.10.8.60">
    <property type="match status" value="1"/>
</dbReference>
<evidence type="ECO:0000256" key="1">
    <source>
        <dbReference type="ARBA" id="ARBA00022741"/>
    </source>
</evidence>
<sequence>MRFFFELNESTSMLHRLAGLGLRQKLFWVVLLPVILCIMTVGWISNYFSSKFLNLSLQRTSHVMGLAQANEIEKVLDQARRNLLALSRESLSVEHLEKWIYLQHRLGHIGYREVAYIGVDANQRFFLLKMDRSDRMIRIPTSQLADIKPNPIPLFDTIRSYAADQVYFGDIVETFYPLSLNADTHPLSHVLFRMAVPHFTNGSMDGILLLGIDASWLRNILSLYHSPQSPLYAFPRTPEVRYSYLFDRLGWMLFESDYTENDTGPLSTIRIREEMKGTIGKPGYASCFRPSAEYTTFWNMVTSVQRGLHGVIPVDEHGSFSHSARSDGFLVYAPIRFQTKQNEPSEIVLGLAFLDRTRITLAAQLKQIDVLFIITAAATLFVGLYIFWISRLLTAPLRRLVSAVAELRPDHFQEGLRLNLLDQETRLLQETINRLLEAIARQMDLIQHQHQVIQMAEQRERISPDAMPPGIPLESDPIPELCGNSSAILALKADILKAARSEADVLITGETGTGKQLAAEAIHMHSDRSSQPFITINCGALDENLLLDALFGHVVGAFSEAKSDRKGAFLSANHGTLFLDEIGNASLKVQQALLRTLSTKTIRPLGSDTEILVDVRLIAATNENLTSLIERGIFREDLYFRLNVISITTPPLRERIDDIPALVYRFIEEASREMGKEGIGISKGAMERLKHYRWPGNVRELKNCITRAVAMVDSDVLQTSDIRLEPLLDMPKESPSAKTTPIQNRKQTERSMRKESLSARLNERQRIALPIIQKKGQITRSEYQQLIGKEIPPRTAQYDLNDLVRKGALEKVGKGPATRYVPVTGRRPLSM</sequence>
<evidence type="ECO:0000256" key="4">
    <source>
        <dbReference type="ARBA" id="ARBA00023163"/>
    </source>
</evidence>
<accession>A0A7C4MKV7</accession>
<proteinExistence type="predicted"/>
<keyword evidence="6" id="KW-1133">Transmembrane helix</keyword>
<dbReference type="SUPFAM" id="SSF52540">
    <property type="entry name" value="P-loop containing nucleoside triphosphate hydrolases"/>
    <property type="match status" value="1"/>
</dbReference>
<evidence type="ECO:0000256" key="6">
    <source>
        <dbReference type="SAM" id="Phobius"/>
    </source>
</evidence>
<feature type="compositionally biased region" description="Basic and acidic residues" evidence="5">
    <location>
        <begin position="746"/>
        <end position="759"/>
    </location>
</feature>
<keyword evidence="3" id="KW-0805">Transcription regulation</keyword>
<dbReference type="GO" id="GO:0007165">
    <property type="term" value="P:signal transduction"/>
    <property type="evidence" value="ECO:0007669"/>
    <property type="project" value="InterPro"/>
</dbReference>
<dbReference type="Pfam" id="PF25601">
    <property type="entry name" value="AAA_lid_14"/>
    <property type="match status" value="1"/>
</dbReference>
<evidence type="ECO:0000259" key="8">
    <source>
        <dbReference type="PROSITE" id="PS50885"/>
    </source>
</evidence>
<feature type="region of interest" description="Disordered" evidence="5">
    <location>
        <begin position="727"/>
        <end position="759"/>
    </location>
</feature>
<dbReference type="InterPro" id="IPR003593">
    <property type="entry name" value="AAA+_ATPase"/>
</dbReference>
<dbReference type="Gene3D" id="3.40.50.300">
    <property type="entry name" value="P-loop containing nucleotide triphosphate hydrolases"/>
    <property type="match status" value="1"/>
</dbReference>
<dbReference type="Gene3D" id="1.10.10.10">
    <property type="entry name" value="Winged helix-like DNA-binding domain superfamily/Winged helix DNA-binding domain"/>
    <property type="match status" value="1"/>
</dbReference>
<dbReference type="Pfam" id="PF00158">
    <property type="entry name" value="Sigma54_activat"/>
    <property type="match status" value="1"/>
</dbReference>
<dbReference type="PANTHER" id="PTHR32071">
    <property type="entry name" value="TRANSCRIPTIONAL REGULATORY PROTEIN"/>
    <property type="match status" value="1"/>
</dbReference>
<dbReference type="CDD" id="cd00009">
    <property type="entry name" value="AAA"/>
    <property type="match status" value="1"/>
</dbReference>
<dbReference type="InterPro" id="IPR003660">
    <property type="entry name" value="HAMP_dom"/>
</dbReference>
<dbReference type="PROSITE" id="PS00688">
    <property type="entry name" value="SIGMA54_INTERACT_3"/>
    <property type="match status" value="1"/>
</dbReference>
<evidence type="ECO:0000313" key="9">
    <source>
        <dbReference type="EMBL" id="HGU31830.1"/>
    </source>
</evidence>
<dbReference type="InterPro" id="IPR058031">
    <property type="entry name" value="AAA_lid_NorR"/>
</dbReference>
<keyword evidence="2" id="KW-0067">ATP-binding</keyword>
<evidence type="ECO:0000256" key="3">
    <source>
        <dbReference type="ARBA" id="ARBA00023015"/>
    </source>
</evidence>
<dbReference type="InterPro" id="IPR025944">
    <property type="entry name" value="Sigma_54_int_dom_CS"/>
</dbReference>
<evidence type="ECO:0000256" key="2">
    <source>
        <dbReference type="ARBA" id="ARBA00022840"/>
    </source>
</evidence>
<evidence type="ECO:0000259" key="7">
    <source>
        <dbReference type="PROSITE" id="PS50045"/>
    </source>
</evidence>
<dbReference type="GO" id="GO:0005524">
    <property type="term" value="F:ATP binding"/>
    <property type="evidence" value="ECO:0007669"/>
    <property type="project" value="UniProtKB-KW"/>
</dbReference>
<dbReference type="PROSITE" id="PS50045">
    <property type="entry name" value="SIGMA54_INTERACT_4"/>
    <property type="match status" value="1"/>
</dbReference>
<feature type="domain" description="Sigma-54 factor interaction" evidence="7">
    <location>
        <begin position="481"/>
        <end position="710"/>
    </location>
</feature>
<gene>
    <name evidence="9" type="ORF">ENS29_03120</name>
</gene>
<evidence type="ECO:0000256" key="5">
    <source>
        <dbReference type="SAM" id="MobiDB-lite"/>
    </source>
</evidence>
<feature type="compositionally biased region" description="Polar residues" evidence="5">
    <location>
        <begin position="736"/>
        <end position="745"/>
    </location>
</feature>
<comment type="caution">
    <text evidence="9">The sequence shown here is derived from an EMBL/GenBank/DDBJ whole genome shotgun (WGS) entry which is preliminary data.</text>
</comment>
<keyword evidence="6" id="KW-0472">Membrane</keyword>
<dbReference type="InterPro" id="IPR036388">
    <property type="entry name" value="WH-like_DNA-bd_sf"/>
</dbReference>
<dbReference type="GO" id="GO:0006355">
    <property type="term" value="P:regulation of DNA-templated transcription"/>
    <property type="evidence" value="ECO:0007669"/>
    <property type="project" value="InterPro"/>
</dbReference>
<feature type="transmembrane region" description="Helical" evidence="6">
    <location>
        <begin position="26"/>
        <end position="49"/>
    </location>
</feature>
<dbReference type="SMART" id="SM00382">
    <property type="entry name" value="AAA"/>
    <property type="match status" value="1"/>
</dbReference>
<protein>
    <submittedName>
        <fullName evidence="9">AAA family ATPase</fullName>
    </submittedName>
</protein>
<dbReference type="InterPro" id="IPR002078">
    <property type="entry name" value="Sigma_54_int"/>
</dbReference>
<feature type="domain" description="HAMP" evidence="8">
    <location>
        <begin position="391"/>
        <end position="444"/>
    </location>
</feature>
<dbReference type="AlphaFoldDB" id="A0A7C4MKV7"/>
<keyword evidence="6" id="KW-0812">Transmembrane</keyword>
<keyword evidence="1" id="KW-0547">Nucleotide-binding</keyword>
<reference evidence="9" key="1">
    <citation type="journal article" date="2020" name="mSystems">
        <title>Genome- and Community-Level Interaction Insights into Carbon Utilization and Element Cycling Functions of Hydrothermarchaeota in Hydrothermal Sediment.</title>
        <authorList>
            <person name="Zhou Z."/>
            <person name="Liu Y."/>
            <person name="Xu W."/>
            <person name="Pan J."/>
            <person name="Luo Z.H."/>
            <person name="Li M."/>
        </authorList>
    </citation>
    <scope>NUCLEOTIDE SEQUENCE [LARGE SCALE GENOMIC DNA]</scope>
    <source>
        <strain evidence="9">SpSt-477</strain>
    </source>
</reference>
<dbReference type="PROSITE" id="PS50885">
    <property type="entry name" value="HAMP"/>
    <property type="match status" value="1"/>
</dbReference>
<name>A0A7C4MKV7_9BACT</name>
<dbReference type="GO" id="GO:0016020">
    <property type="term" value="C:membrane"/>
    <property type="evidence" value="ECO:0007669"/>
    <property type="project" value="InterPro"/>
</dbReference>
<dbReference type="InterPro" id="IPR027417">
    <property type="entry name" value="P-loop_NTPase"/>
</dbReference>
<dbReference type="FunFam" id="3.40.50.300:FF:000006">
    <property type="entry name" value="DNA-binding transcriptional regulator NtrC"/>
    <property type="match status" value="1"/>
</dbReference>
<organism evidence="9">
    <name type="scientific">Desulfatirhabdium butyrativorans</name>
    <dbReference type="NCBI Taxonomy" id="340467"/>
    <lineage>
        <taxon>Bacteria</taxon>
        <taxon>Pseudomonadati</taxon>
        <taxon>Thermodesulfobacteriota</taxon>
        <taxon>Desulfobacteria</taxon>
        <taxon>Desulfobacterales</taxon>
        <taxon>Desulfatirhabdiaceae</taxon>
        <taxon>Desulfatirhabdium</taxon>
    </lineage>
</organism>